<dbReference type="Gene3D" id="1.25.10.10">
    <property type="entry name" value="Leucine-rich Repeat Variant"/>
    <property type="match status" value="1"/>
</dbReference>
<comment type="caution">
    <text evidence="1">The sequence shown here is derived from an EMBL/GenBank/DDBJ whole genome shotgun (WGS) entry which is preliminary data.</text>
</comment>
<organism evidence="1 2">
    <name type="scientific">Miscanthus lutarioriparius</name>
    <dbReference type="NCBI Taxonomy" id="422564"/>
    <lineage>
        <taxon>Eukaryota</taxon>
        <taxon>Viridiplantae</taxon>
        <taxon>Streptophyta</taxon>
        <taxon>Embryophyta</taxon>
        <taxon>Tracheophyta</taxon>
        <taxon>Spermatophyta</taxon>
        <taxon>Magnoliopsida</taxon>
        <taxon>Liliopsida</taxon>
        <taxon>Poales</taxon>
        <taxon>Poaceae</taxon>
        <taxon>PACMAD clade</taxon>
        <taxon>Panicoideae</taxon>
        <taxon>Andropogonodae</taxon>
        <taxon>Andropogoneae</taxon>
        <taxon>Saccharinae</taxon>
        <taxon>Miscanthus</taxon>
    </lineage>
</organism>
<gene>
    <name evidence="1" type="ORF">NCGR_LOCUS52373</name>
</gene>
<dbReference type="SUPFAM" id="SSF48371">
    <property type="entry name" value="ARM repeat"/>
    <property type="match status" value="1"/>
</dbReference>
<dbReference type="EMBL" id="CAJGYO010000014">
    <property type="protein sequence ID" value="CAD6269068.1"/>
    <property type="molecule type" value="Genomic_DNA"/>
</dbReference>
<keyword evidence="2" id="KW-1185">Reference proteome</keyword>
<dbReference type="AlphaFoldDB" id="A0A811RFH4"/>
<proteinExistence type="predicted"/>
<accession>A0A811RFH4</accession>
<dbReference type="InterPro" id="IPR016024">
    <property type="entry name" value="ARM-type_fold"/>
</dbReference>
<sequence length="219" mass="24128">MRRACARVVGVAQTGYFSAFPPGLVDKKFRVQQNCCCNLNTRTTTPLQSLVIKHIIRRSDQAVEQICSSEKLVYRLVRMLRSEDLDVGIKENIAEIVAKLACKLRLADIPGAAHCISSLLDPRFAKEAAQTSGRNFIGIDWRTLVHGLVILGELASDSENCREIHSTIAPVSNGLRMVIKDDATTVQIVRESLRVVAKLTRGTGECSTKLCHELGLTVK</sequence>
<reference evidence="1" key="1">
    <citation type="submission" date="2020-10" db="EMBL/GenBank/DDBJ databases">
        <authorList>
            <person name="Han B."/>
            <person name="Lu T."/>
            <person name="Zhao Q."/>
            <person name="Huang X."/>
            <person name="Zhao Y."/>
        </authorList>
    </citation>
    <scope>NUCLEOTIDE SEQUENCE</scope>
</reference>
<protein>
    <recommendedName>
        <fullName evidence="3">ARM repeat superfamily protein</fullName>
    </recommendedName>
</protein>
<evidence type="ECO:0000313" key="2">
    <source>
        <dbReference type="Proteomes" id="UP000604825"/>
    </source>
</evidence>
<name>A0A811RFH4_9POAL</name>
<dbReference type="Proteomes" id="UP000604825">
    <property type="component" value="Unassembled WGS sequence"/>
</dbReference>
<dbReference type="InterPro" id="IPR011989">
    <property type="entry name" value="ARM-like"/>
</dbReference>
<dbReference type="PANTHER" id="PTHR33115">
    <property type="entry name" value="ARM REPEAT SUPERFAMILY PROTEIN"/>
    <property type="match status" value="1"/>
</dbReference>
<dbReference type="OrthoDB" id="685628at2759"/>
<dbReference type="PANTHER" id="PTHR33115:SF72">
    <property type="match status" value="1"/>
</dbReference>
<evidence type="ECO:0000313" key="1">
    <source>
        <dbReference type="EMBL" id="CAD6269068.1"/>
    </source>
</evidence>
<evidence type="ECO:0008006" key="3">
    <source>
        <dbReference type="Google" id="ProtNLM"/>
    </source>
</evidence>